<dbReference type="HOGENOM" id="CLU_1773280_0_0_2"/>
<dbReference type="Proteomes" id="UP000001137">
    <property type="component" value="Chromosome"/>
</dbReference>
<keyword evidence="2" id="KW-1185">Reference proteome</keyword>
<dbReference type="Gene3D" id="1.20.1270.70">
    <property type="entry name" value="Designed single chain three-helix bundle"/>
    <property type="match status" value="1"/>
</dbReference>
<evidence type="ECO:0000313" key="1">
    <source>
        <dbReference type="EMBL" id="ABW00972.1"/>
    </source>
</evidence>
<dbReference type="KEGG" id="cma:Cmaq_0119"/>
<dbReference type="eggNOG" id="arCOG03725">
    <property type="taxonomic scope" value="Archaea"/>
</dbReference>
<sequence>MNLSSERHKNTIGTSHTMELSELMNLLISRGVDYVMSQLPGWISRREVSRDDAELILMYAISSRLDELGKKIDDLSKRIDDLSKRIDVRFDELGRKIDDLHKEVIDRLDLISNQLRVLNSNIAATYELTSKVMTKLMESSLTQAPPRS</sequence>
<proteinExistence type="predicted"/>
<organism evidence="1 2">
    <name type="scientific">Caldivirga maquilingensis (strain ATCC 700844 / DSM 13496 / JCM 10307 / IC-167)</name>
    <dbReference type="NCBI Taxonomy" id="397948"/>
    <lineage>
        <taxon>Archaea</taxon>
        <taxon>Thermoproteota</taxon>
        <taxon>Thermoprotei</taxon>
        <taxon>Thermoproteales</taxon>
        <taxon>Thermoproteaceae</taxon>
        <taxon>Caldivirga</taxon>
    </lineage>
</organism>
<dbReference type="EMBL" id="CP000852">
    <property type="protein sequence ID" value="ABW00972.1"/>
    <property type="molecule type" value="Genomic_DNA"/>
</dbReference>
<gene>
    <name evidence="1" type="ordered locus">Cmaq_0119</name>
</gene>
<reference evidence="1 2" key="1">
    <citation type="submission" date="2007-10" db="EMBL/GenBank/DDBJ databases">
        <title>Complete sequence of Caldivirga maquilingensis IC-167.</title>
        <authorList>
            <consortium name="US DOE Joint Genome Institute"/>
            <person name="Copeland A."/>
            <person name="Lucas S."/>
            <person name="Lapidus A."/>
            <person name="Barry K."/>
            <person name="Glavina del Rio T."/>
            <person name="Dalin E."/>
            <person name="Tice H."/>
            <person name="Pitluck S."/>
            <person name="Saunders E."/>
            <person name="Brettin T."/>
            <person name="Bruce D."/>
            <person name="Detter J.C."/>
            <person name="Han C."/>
            <person name="Schmutz J."/>
            <person name="Larimer F."/>
            <person name="Land M."/>
            <person name="Hauser L."/>
            <person name="Kyrpides N."/>
            <person name="Ivanova N."/>
            <person name="Biddle J.F."/>
            <person name="Zhang Z."/>
            <person name="Fitz-Gibbon S.T."/>
            <person name="Lowe T.M."/>
            <person name="Saltikov C."/>
            <person name="House C.H."/>
            <person name="Richardson P."/>
        </authorList>
    </citation>
    <scope>NUCLEOTIDE SEQUENCE [LARGE SCALE GENOMIC DNA]</scope>
    <source>
        <strain evidence="2">ATCC 700844 / DSM 13496 / JCM 10307 / IC-167</strain>
    </source>
</reference>
<evidence type="ECO:0000313" key="2">
    <source>
        <dbReference type="Proteomes" id="UP000001137"/>
    </source>
</evidence>
<dbReference type="AlphaFoldDB" id="A8MA40"/>
<accession>A8MA40</accession>
<dbReference type="STRING" id="397948.Cmaq_0119"/>
<protein>
    <submittedName>
        <fullName evidence="1">Uncharacterized protein</fullName>
    </submittedName>
</protein>
<name>A8MA40_CALMQ</name>